<feature type="domain" description="MobA/VirD2-like nuclease" evidence="1">
    <location>
        <begin position="41"/>
        <end position="151"/>
    </location>
</feature>
<gene>
    <name evidence="2" type="ORF">GWC95_15800</name>
</gene>
<keyword evidence="3" id="KW-1185">Reference proteome</keyword>
<name>A0ABW9ZW65_9BACT</name>
<reference evidence="2 3" key="1">
    <citation type="submission" date="2020-01" db="EMBL/GenBank/DDBJ databases">
        <title>Genome analysis.</title>
        <authorList>
            <person name="Wu S."/>
            <person name="Wang G."/>
        </authorList>
    </citation>
    <scope>NUCLEOTIDE SEQUENCE [LARGE SCALE GENOMIC DNA]</scope>
    <source>
        <strain evidence="2 3">SYL130</strain>
    </source>
</reference>
<comment type="caution">
    <text evidence="2">The sequence shown here is derived from an EMBL/GenBank/DDBJ whole genome shotgun (WGS) entry which is preliminary data.</text>
</comment>
<dbReference type="EMBL" id="JAACJS010000015">
    <property type="protein sequence ID" value="NCI51393.1"/>
    <property type="molecule type" value="Genomic_DNA"/>
</dbReference>
<dbReference type="Proteomes" id="UP000753802">
    <property type="component" value="Unassembled WGS sequence"/>
</dbReference>
<protein>
    <submittedName>
        <fullName evidence="2">Relaxase/mobilization nuclease domain-containing protein</fullName>
    </submittedName>
</protein>
<dbReference type="RefSeq" id="WP_161819677.1">
    <property type="nucleotide sequence ID" value="NZ_JAACJS010000015.1"/>
</dbReference>
<dbReference type="InterPro" id="IPR005094">
    <property type="entry name" value="Endonuclease_MobA/VirD2"/>
</dbReference>
<evidence type="ECO:0000259" key="1">
    <source>
        <dbReference type="Pfam" id="PF03432"/>
    </source>
</evidence>
<proteinExistence type="predicted"/>
<dbReference type="Pfam" id="PF03432">
    <property type="entry name" value="Relaxase"/>
    <property type="match status" value="1"/>
</dbReference>
<evidence type="ECO:0000313" key="3">
    <source>
        <dbReference type="Proteomes" id="UP000753802"/>
    </source>
</evidence>
<accession>A0ABW9ZW65</accession>
<organism evidence="2 3">
    <name type="scientific">Sediminibacterium roseum</name>
    <dbReference type="NCBI Taxonomy" id="1978412"/>
    <lineage>
        <taxon>Bacteria</taxon>
        <taxon>Pseudomonadati</taxon>
        <taxon>Bacteroidota</taxon>
        <taxon>Chitinophagia</taxon>
        <taxon>Chitinophagales</taxon>
        <taxon>Chitinophagaceae</taxon>
        <taxon>Sediminibacterium</taxon>
    </lineage>
</organism>
<evidence type="ECO:0000313" key="2">
    <source>
        <dbReference type="EMBL" id="NCI51393.1"/>
    </source>
</evidence>
<sequence>MVARITTPASLQKALNYHEKKVQNESAHCIGGNGFLLGVHQMNFYDKLQVFEYRNKLNERATTKTLHVSLNFSNAEKYDDAFLMQIAGEYMLRIGFGNQPYLVYHHHDAGHPHIHILSTTIREDGTRINTHNMGRNQSEIARKFLEEKYHLVKAENKNEKTHSIVPLNVEKVTYGISETKRGIANVLHGVLGTYNYTSLPELNAVLKQFNVVADRGSKDGFIYSKNGLFYRVLDANGNMIGVPVKASSIAGNPTLLNLEKRFEKNKQLRDTCKGKLAAKIDKALSDAPKSFAELTASLLKENVQVIVRQNAEGRLYGITFVDNQHCSVFNGSEIGRQYSVSALSKLMNTDHEKAAHSSGTYHPDRQDIEPGRLVEFNGLSVLAGLIKPEEAFNPTPYGLKKKKRKRKR</sequence>